<dbReference type="AlphaFoldDB" id="A0A8S1GT96"/>
<dbReference type="OrthoDB" id="164025at2759"/>
<dbReference type="PANTHER" id="PTHR13164:SF3">
    <property type="entry name" value="CALCYCLIN-BINDING PROTEIN"/>
    <property type="match status" value="1"/>
</dbReference>
<dbReference type="InterPro" id="IPR008978">
    <property type="entry name" value="HSP20-like_chaperone"/>
</dbReference>
<dbReference type="Proteomes" id="UP000835052">
    <property type="component" value="Unassembled WGS sequence"/>
</dbReference>
<evidence type="ECO:0000259" key="2">
    <source>
        <dbReference type="PROSITE" id="PS51203"/>
    </source>
</evidence>
<dbReference type="FunFam" id="2.60.40.790:FF:000040">
    <property type="entry name" value="Calcyclin binding protein"/>
    <property type="match status" value="1"/>
</dbReference>
<dbReference type="InterPro" id="IPR052289">
    <property type="entry name" value="Calcyclin-binding_UBL-bridge"/>
</dbReference>
<evidence type="ECO:0000259" key="1">
    <source>
        <dbReference type="PROSITE" id="PS51048"/>
    </source>
</evidence>
<gene>
    <name evidence="3" type="ORF">CAUJ_LOCUS2614</name>
</gene>
<dbReference type="GO" id="GO:0031625">
    <property type="term" value="F:ubiquitin protein ligase binding"/>
    <property type="evidence" value="ECO:0007669"/>
    <property type="project" value="InterPro"/>
</dbReference>
<protein>
    <recommendedName>
        <fullName evidence="5">Calcyclin-binding protein</fullName>
    </recommendedName>
</protein>
<evidence type="ECO:0000313" key="4">
    <source>
        <dbReference type="Proteomes" id="UP000835052"/>
    </source>
</evidence>
<dbReference type="PROSITE" id="PS51203">
    <property type="entry name" value="CS"/>
    <property type="match status" value="1"/>
</dbReference>
<evidence type="ECO:0000313" key="3">
    <source>
        <dbReference type="EMBL" id="CAD6186695.1"/>
    </source>
</evidence>
<feature type="domain" description="CS" evidence="2">
    <location>
        <begin position="66"/>
        <end position="160"/>
    </location>
</feature>
<organism evidence="3 4">
    <name type="scientific">Caenorhabditis auriculariae</name>
    <dbReference type="NCBI Taxonomy" id="2777116"/>
    <lineage>
        <taxon>Eukaryota</taxon>
        <taxon>Metazoa</taxon>
        <taxon>Ecdysozoa</taxon>
        <taxon>Nematoda</taxon>
        <taxon>Chromadorea</taxon>
        <taxon>Rhabditida</taxon>
        <taxon>Rhabditina</taxon>
        <taxon>Rhabditomorpha</taxon>
        <taxon>Rhabditoidea</taxon>
        <taxon>Rhabditidae</taxon>
        <taxon>Peloderinae</taxon>
        <taxon>Caenorhabditis</taxon>
    </lineage>
</organism>
<reference evidence="3" key="1">
    <citation type="submission" date="2020-10" db="EMBL/GenBank/DDBJ databases">
        <authorList>
            <person name="Kikuchi T."/>
        </authorList>
    </citation>
    <scope>NUCLEOTIDE SEQUENCE</scope>
    <source>
        <strain evidence="3">NKZ352</strain>
    </source>
</reference>
<dbReference type="InterPro" id="IPR007699">
    <property type="entry name" value="SGS_dom"/>
</dbReference>
<sequence length="400" mass="44238">MSAEQLNLDKTELANLLASSSRPSVRRLLEAELKRIDAVISSEPAAPTASVSVSSPATKVTTLPTVKITSYGWDESDNFAKIYITLKNVQTLANDQITSTFTNNSFDLKLSNLDGKNYFMTIKGLRGNIVPNESLVKQKTDSLVVMMKKEKVKQTWGALTTVEHAEKEKNMPKFDDKADPQAALMDMMKKMYDDGDDEMKRSIRKAWHEGGRRVAEATLPTAWQPTLLILPPCTVMYVRTFFIVVLLAPCYEAFNCYVQNSIPNVFTYTCPPSITSCMKFSCRVNGGNQKFSSVYQYTKGCNDPGNPQTSCTVLQANCATQGGTGQCYTCSYDNCNSAFSSFSILSAIIKISRVVVGDASISSQTCEKKYSSLLDMIKNISQKSGAWTEKNDLSRPLLKV</sequence>
<dbReference type="Pfam" id="PF04969">
    <property type="entry name" value="CS"/>
    <property type="match status" value="1"/>
</dbReference>
<dbReference type="CDD" id="cd06468">
    <property type="entry name" value="p23_CacyBP"/>
    <property type="match status" value="1"/>
</dbReference>
<dbReference type="EMBL" id="CAJGYM010000005">
    <property type="protein sequence ID" value="CAD6186695.1"/>
    <property type="molecule type" value="Genomic_DNA"/>
</dbReference>
<dbReference type="GO" id="GO:0007507">
    <property type="term" value="P:heart development"/>
    <property type="evidence" value="ECO:0007669"/>
    <property type="project" value="TreeGrafter"/>
</dbReference>
<dbReference type="InterPro" id="IPR037893">
    <property type="entry name" value="CS_CacyBP"/>
</dbReference>
<dbReference type="GO" id="GO:0005634">
    <property type="term" value="C:nucleus"/>
    <property type="evidence" value="ECO:0007669"/>
    <property type="project" value="TreeGrafter"/>
</dbReference>
<feature type="domain" description="SGS" evidence="1">
    <location>
        <begin position="144"/>
        <end position="242"/>
    </location>
</feature>
<dbReference type="GO" id="GO:0044548">
    <property type="term" value="F:S100 protein binding"/>
    <property type="evidence" value="ECO:0007669"/>
    <property type="project" value="InterPro"/>
</dbReference>
<dbReference type="InterPro" id="IPR007052">
    <property type="entry name" value="CS_dom"/>
</dbReference>
<evidence type="ECO:0008006" key="5">
    <source>
        <dbReference type="Google" id="ProtNLM"/>
    </source>
</evidence>
<keyword evidence="4" id="KW-1185">Reference proteome</keyword>
<comment type="caution">
    <text evidence="3">The sequence shown here is derived from an EMBL/GenBank/DDBJ whole genome shotgun (WGS) entry which is preliminary data.</text>
</comment>
<name>A0A8S1GT96_9PELO</name>
<proteinExistence type="predicted"/>
<accession>A0A8S1GT96</accession>
<dbReference type="GO" id="GO:0015631">
    <property type="term" value="F:tubulin binding"/>
    <property type="evidence" value="ECO:0007669"/>
    <property type="project" value="InterPro"/>
</dbReference>
<dbReference type="SUPFAM" id="SSF49764">
    <property type="entry name" value="HSP20-like chaperones"/>
    <property type="match status" value="1"/>
</dbReference>
<dbReference type="PROSITE" id="PS51048">
    <property type="entry name" value="SGS"/>
    <property type="match status" value="1"/>
</dbReference>
<dbReference type="Gene3D" id="2.60.40.790">
    <property type="match status" value="1"/>
</dbReference>
<dbReference type="PANTHER" id="PTHR13164">
    <property type="entry name" value="CALICYLIN BINDING PROTEIN"/>
    <property type="match status" value="1"/>
</dbReference>